<dbReference type="Pfam" id="PF19078">
    <property type="entry name" value="Big_12"/>
    <property type="match status" value="2"/>
</dbReference>
<dbReference type="Proteomes" id="UP001208935">
    <property type="component" value="Unassembled WGS sequence"/>
</dbReference>
<comment type="caution">
    <text evidence="3">The sequence shown here is derived from an EMBL/GenBank/DDBJ whole genome shotgun (WGS) entry which is preliminary data.</text>
</comment>
<protein>
    <recommendedName>
        <fullName evidence="2">Bacterial Ig-like domain-containing protein</fullName>
    </recommendedName>
</protein>
<proteinExistence type="predicted"/>
<evidence type="ECO:0000313" key="4">
    <source>
        <dbReference type="Proteomes" id="UP001208935"/>
    </source>
</evidence>
<dbReference type="EMBL" id="QZCW01000008">
    <property type="protein sequence ID" value="MCW5323702.1"/>
    <property type="molecule type" value="Genomic_DNA"/>
</dbReference>
<feature type="compositionally biased region" description="Basic residues" evidence="1">
    <location>
        <begin position="99"/>
        <end position="111"/>
    </location>
</feature>
<feature type="region of interest" description="Disordered" evidence="1">
    <location>
        <begin position="50"/>
        <end position="115"/>
    </location>
</feature>
<feature type="compositionally biased region" description="Basic and acidic residues" evidence="1">
    <location>
        <begin position="57"/>
        <end position="72"/>
    </location>
</feature>
<reference evidence="4" key="1">
    <citation type="submission" date="2023-07" db="EMBL/GenBank/DDBJ databases">
        <title>Verminephrobacter genomes.</title>
        <authorList>
            <person name="Lund M.B."/>
        </authorList>
    </citation>
    <scope>NUCLEOTIDE SEQUENCE [LARGE SCALE GENOMIC DNA]</scope>
    <source>
        <strain evidence="4">AtM5-05</strain>
    </source>
</reference>
<keyword evidence="4" id="KW-1185">Reference proteome</keyword>
<dbReference type="InterPro" id="IPR044048">
    <property type="entry name" value="Big_12"/>
</dbReference>
<feature type="domain" description="Bacterial Ig-like" evidence="2">
    <location>
        <begin position="2"/>
        <end position="60"/>
    </location>
</feature>
<organism evidence="3 4">
    <name type="scientific">Verminephrobacter aporrectodeae subsp. tuberculatae</name>
    <dbReference type="NCBI Taxonomy" id="1110392"/>
    <lineage>
        <taxon>Bacteria</taxon>
        <taxon>Pseudomonadati</taxon>
        <taxon>Pseudomonadota</taxon>
        <taxon>Betaproteobacteria</taxon>
        <taxon>Burkholderiales</taxon>
        <taxon>Comamonadaceae</taxon>
        <taxon>Verminephrobacter</taxon>
    </lineage>
</organism>
<feature type="domain" description="Bacterial Ig-like" evidence="2">
    <location>
        <begin position="112"/>
        <end position="168"/>
    </location>
</feature>
<gene>
    <name evidence="3" type="ORF">D5039_21930</name>
</gene>
<evidence type="ECO:0000313" key="3">
    <source>
        <dbReference type="EMBL" id="MCW5323702.1"/>
    </source>
</evidence>
<name>A0ABT3KZD1_9BURK</name>
<sequence>MLTVGETTLVTFDFNQVVTGFDADDIVLTHANGTLGVLTAGANGKTWTAPFTPAANTREREQHHPRGPDWRAQRRRHPRDRSATSANYSVDTWPADHHRSNRHHHAGRRPLGRGGSTTVTFAFNEVVTGFTRDDVELYEANGTLGDLTTHDDGRTWTATFTPKANARAGPTPSA</sequence>
<evidence type="ECO:0000259" key="2">
    <source>
        <dbReference type="Pfam" id="PF19078"/>
    </source>
</evidence>
<accession>A0ABT3KZD1</accession>
<evidence type="ECO:0000256" key="1">
    <source>
        <dbReference type="SAM" id="MobiDB-lite"/>
    </source>
</evidence>